<dbReference type="InterPro" id="IPR036259">
    <property type="entry name" value="MFS_trans_sf"/>
</dbReference>
<comment type="subcellular location">
    <subcellularLocation>
        <location evidence="1">Membrane</location>
        <topology evidence="1">Multi-pass membrane protein</topology>
    </subcellularLocation>
</comment>
<dbReference type="AlphaFoldDB" id="A0AAE1G2B5"/>
<evidence type="ECO:0000259" key="8">
    <source>
        <dbReference type="Pfam" id="PF12832"/>
    </source>
</evidence>
<proteinExistence type="inferred from homology"/>
<dbReference type="Pfam" id="PF12832">
    <property type="entry name" value="MFS_1_like"/>
    <property type="match status" value="1"/>
</dbReference>
<feature type="transmembrane region" description="Helical" evidence="7">
    <location>
        <begin position="561"/>
        <end position="582"/>
    </location>
</feature>
<evidence type="ECO:0000256" key="2">
    <source>
        <dbReference type="ARBA" id="ARBA00005241"/>
    </source>
</evidence>
<accession>A0AAE1G2B5</accession>
<feature type="transmembrane region" description="Helical" evidence="7">
    <location>
        <begin position="594"/>
        <end position="616"/>
    </location>
</feature>
<keyword evidence="3 7" id="KW-0812">Transmembrane</keyword>
<dbReference type="SUPFAM" id="SSF103473">
    <property type="entry name" value="MFS general substrate transporter"/>
    <property type="match status" value="2"/>
</dbReference>
<feature type="compositionally biased region" description="Basic and acidic residues" evidence="6">
    <location>
        <begin position="467"/>
        <end position="485"/>
    </location>
</feature>
<feature type="transmembrane region" description="Helical" evidence="7">
    <location>
        <begin position="75"/>
        <end position="96"/>
    </location>
</feature>
<feature type="transmembrane region" description="Helical" evidence="7">
    <location>
        <begin position="521"/>
        <end position="541"/>
    </location>
</feature>
<feature type="transmembrane region" description="Helical" evidence="7">
    <location>
        <begin position="44"/>
        <end position="63"/>
    </location>
</feature>
<dbReference type="Proteomes" id="UP001286313">
    <property type="component" value="Unassembled WGS sequence"/>
</dbReference>
<feature type="region of interest" description="Disordered" evidence="6">
    <location>
        <begin position="467"/>
        <end position="505"/>
    </location>
</feature>
<evidence type="ECO:0000256" key="7">
    <source>
        <dbReference type="SAM" id="Phobius"/>
    </source>
</evidence>
<sequence length="692" mass="75463">MGVNTSLLPIKGHFFLYWGFISAVIPYMMVVARQLGVPVGVQGVVWAVITTLSLVIKPLLATVADAHPTRRKMVFMVLLGIMVCATTPIGFLQPLYHHQSSASSSSSLSEGRGLMGSDDDPIPSSHTLNHQPHSSSSINDHQSSYHQPQSSPTIDHHQPSYHQPSSSPTGYHQPPSSRIVIRGEMVISPTMGNFTTAYLLVQPNKERCEVVTSSWQCRASCHPRRQLCHQNNNKDDGGGSLRLSLLHGTHPARPSIITPQQPQHPHQNKLETTTEAAATPLDDRVHDVAEGAAEGLLVYLIEGWQHYQETPDILNITVSCESGERGWGEEECGGGDQGGRRDSGEGGGGRDRGGGGSGGTSSGDVVVGGKRNVNMSVRGGRIGDTGEKEEGGHKTIDKHTKETRNIKNHNYNHNNNEEVTGGGEGVQKSDRNVARNINHNNNHNHNHNYNNNEEAEVDIKEQQENLRAAEEGDAEEVGREEERRNITTTTNTNTTTTTTNSTKDDPQLLLLQPSVWTLPGFWLYLLLLLLGQITATTVESVSDAICCDIIGDGGDYGGQRVWGLVSYGLLGLLSGCLVDFYSMDLTTPPNVKDYTPAFLLSAGCGVLDILLAGARLKVPQADNNNKTKEDDEDEDDETEEGTEGGRGKRRQKSTKVWNKIKPLLADHRVIVFLILAFLIGFFDGLDTTYVFV</sequence>
<organism evidence="9 10">
    <name type="scientific">Petrolisthes cinctipes</name>
    <name type="common">Flat porcelain crab</name>
    <dbReference type="NCBI Taxonomy" id="88211"/>
    <lineage>
        <taxon>Eukaryota</taxon>
        <taxon>Metazoa</taxon>
        <taxon>Ecdysozoa</taxon>
        <taxon>Arthropoda</taxon>
        <taxon>Crustacea</taxon>
        <taxon>Multicrustacea</taxon>
        <taxon>Malacostraca</taxon>
        <taxon>Eumalacostraca</taxon>
        <taxon>Eucarida</taxon>
        <taxon>Decapoda</taxon>
        <taxon>Pleocyemata</taxon>
        <taxon>Anomura</taxon>
        <taxon>Galatheoidea</taxon>
        <taxon>Porcellanidae</taxon>
        <taxon>Petrolisthes</taxon>
    </lineage>
</organism>
<evidence type="ECO:0000256" key="3">
    <source>
        <dbReference type="ARBA" id="ARBA00022692"/>
    </source>
</evidence>
<dbReference type="EMBL" id="JAWQEG010000919">
    <property type="protein sequence ID" value="KAK3884081.1"/>
    <property type="molecule type" value="Genomic_DNA"/>
</dbReference>
<dbReference type="PANTHER" id="PTHR16172">
    <property type="entry name" value="MAJOR FACILITATOR SUPERFAMILY DOMAIN-CONTAINING PROTEIN 6-LIKE"/>
    <property type="match status" value="1"/>
</dbReference>
<feature type="region of interest" description="Disordered" evidence="6">
    <location>
        <begin position="324"/>
        <end position="428"/>
    </location>
</feature>
<feature type="region of interest" description="Disordered" evidence="6">
    <location>
        <begin position="622"/>
        <end position="651"/>
    </location>
</feature>
<feature type="region of interest" description="Disordered" evidence="6">
    <location>
        <begin position="250"/>
        <end position="271"/>
    </location>
</feature>
<feature type="domain" description="Major facilitator superfamily associated" evidence="8">
    <location>
        <begin position="9"/>
        <end position="691"/>
    </location>
</feature>
<evidence type="ECO:0000313" key="9">
    <source>
        <dbReference type="EMBL" id="KAK3884081.1"/>
    </source>
</evidence>
<feature type="compositionally biased region" description="Basic and acidic residues" evidence="6">
    <location>
        <begin position="338"/>
        <end position="353"/>
    </location>
</feature>
<feature type="transmembrane region" description="Helical" evidence="7">
    <location>
        <begin position="669"/>
        <end position="691"/>
    </location>
</feature>
<evidence type="ECO:0000256" key="4">
    <source>
        <dbReference type="ARBA" id="ARBA00022989"/>
    </source>
</evidence>
<feature type="compositionally biased region" description="Low complexity" evidence="6">
    <location>
        <begin position="133"/>
        <end position="152"/>
    </location>
</feature>
<feature type="compositionally biased region" description="Acidic residues" evidence="6">
    <location>
        <begin position="630"/>
        <end position="642"/>
    </location>
</feature>
<feature type="compositionally biased region" description="Low complexity" evidence="6">
    <location>
        <begin position="408"/>
        <end position="419"/>
    </location>
</feature>
<gene>
    <name evidence="9" type="ORF">Pcinc_011629</name>
</gene>
<evidence type="ECO:0000256" key="1">
    <source>
        <dbReference type="ARBA" id="ARBA00004141"/>
    </source>
</evidence>
<feature type="compositionally biased region" description="Low complexity" evidence="6">
    <location>
        <begin position="259"/>
        <end position="271"/>
    </location>
</feature>
<keyword evidence="10" id="KW-1185">Reference proteome</keyword>
<dbReference type="GO" id="GO:0016020">
    <property type="term" value="C:membrane"/>
    <property type="evidence" value="ECO:0007669"/>
    <property type="project" value="UniProtKB-SubCell"/>
</dbReference>
<dbReference type="PANTHER" id="PTHR16172:SF37">
    <property type="entry name" value="RE36877P"/>
    <property type="match status" value="1"/>
</dbReference>
<comment type="caution">
    <text evidence="9">The sequence shown here is derived from an EMBL/GenBank/DDBJ whole genome shotgun (WGS) entry which is preliminary data.</text>
</comment>
<feature type="transmembrane region" description="Helical" evidence="7">
    <location>
        <begin position="12"/>
        <end position="32"/>
    </location>
</feature>
<keyword evidence="4 7" id="KW-1133">Transmembrane helix</keyword>
<dbReference type="InterPro" id="IPR051717">
    <property type="entry name" value="MFS_MFSD6"/>
</dbReference>
<name>A0AAE1G2B5_PETCI</name>
<protein>
    <recommendedName>
        <fullName evidence="8">Major facilitator superfamily associated domain-containing protein</fullName>
    </recommendedName>
</protein>
<dbReference type="InterPro" id="IPR024989">
    <property type="entry name" value="MFS_assoc_dom"/>
</dbReference>
<evidence type="ECO:0000256" key="5">
    <source>
        <dbReference type="ARBA" id="ARBA00023136"/>
    </source>
</evidence>
<evidence type="ECO:0000256" key="6">
    <source>
        <dbReference type="SAM" id="MobiDB-lite"/>
    </source>
</evidence>
<feature type="compositionally biased region" description="Low complexity" evidence="6">
    <location>
        <begin position="487"/>
        <end position="501"/>
    </location>
</feature>
<comment type="similarity">
    <text evidence="2">Belongs to the major facilitator superfamily. MFSD6 family.</text>
</comment>
<evidence type="ECO:0000313" key="10">
    <source>
        <dbReference type="Proteomes" id="UP001286313"/>
    </source>
</evidence>
<keyword evidence="5 7" id="KW-0472">Membrane</keyword>
<feature type="region of interest" description="Disordered" evidence="6">
    <location>
        <begin position="101"/>
        <end position="176"/>
    </location>
</feature>
<reference evidence="9" key="1">
    <citation type="submission" date="2023-10" db="EMBL/GenBank/DDBJ databases">
        <title>Genome assemblies of two species of porcelain crab, Petrolisthes cinctipes and Petrolisthes manimaculis (Anomura: Porcellanidae).</title>
        <authorList>
            <person name="Angst P."/>
        </authorList>
    </citation>
    <scope>NUCLEOTIDE SEQUENCE</scope>
    <source>
        <strain evidence="9">PB745_01</strain>
        <tissue evidence="9">Gill</tissue>
    </source>
</reference>
<feature type="compositionally biased region" description="Basic and acidic residues" evidence="6">
    <location>
        <begin position="384"/>
        <end position="405"/>
    </location>
</feature>